<evidence type="ECO:0000313" key="1">
    <source>
        <dbReference type="EMBL" id="KAK8842784.1"/>
    </source>
</evidence>
<protein>
    <submittedName>
        <fullName evidence="1">Uncharacterized protein</fullName>
    </submittedName>
</protein>
<comment type="caution">
    <text evidence="1">The sequence shown here is derived from an EMBL/GenBank/DDBJ whole genome shotgun (WGS) entry which is preliminary data.</text>
</comment>
<keyword evidence="2" id="KW-1185">Reference proteome</keyword>
<sequence>MSNSVYLEVLDQSQDDNFIQELKSYSTKINESNARKFFDILFLRFDNKEKNSIIQAILSTIYEIISTNDEILQIFVQRNKFLDLPYTQKIFNREILNILHVVVDRHPKSITSDVENNLFIDKYLPELIQYEGKKSLLLLYMYTNKFKSLNEDQTKILELLVNKKCSDRFSSFDTAQYYVLLLSAAVERSESFRKRYIKKAWQIIKQVLTDYNEYINDNSDDNEEFINIINNCYLSLSQIEPYYNSDDFDFNLLYSHLQNEELQVTIKNLLLLIPFSDQPILENKDFIKDLLRFSQEKDSPIINILFDICLKSNAAVDYLSKEKSWLKYDHPYAHDTLRLFLVVKNRLKDRQVVLGKEFAIMLKKYLEENKKPAQVKVISVLLDNVKLNNEILDELNKDDYSFFQELIKRAVDRKNNYYFYCCALVANSINNVGYNDALLKFCPVIYKAVSFESRFFANICSVGKKLSKHEIVRNEFLKLKIQDVLKSKLNNENTKKYAKSFLKALRSNGEVPKDS</sequence>
<proteinExistence type="predicted"/>
<gene>
    <name evidence="1" type="ORF">M9Y10_025649</name>
</gene>
<organism evidence="1 2">
    <name type="scientific">Tritrichomonas musculus</name>
    <dbReference type="NCBI Taxonomy" id="1915356"/>
    <lineage>
        <taxon>Eukaryota</taxon>
        <taxon>Metamonada</taxon>
        <taxon>Parabasalia</taxon>
        <taxon>Tritrichomonadida</taxon>
        <taxon>Tritrichomonadidae</taxon>
        <taxon>Tritrichomonas</taxon>
    </lineage>
</organism>
<accession>A0ABR2H991</accession>
<name>A0ABR2H991_9EUKA</name>
<reference evidence="1 2" key="1">
    <citation type="submission" date="2024-04" db="EMBL/GenBank/DDBJ databases">
        <title>Tritrichomonas musculus Genome.</title>
        <authorList>
            <person name="Alves-Ferreira E."/>
            <person name="Grigg M."/>
            <person name="Lorenzi H."/>
            <person name="Galac M."/>
        </authorList>
    </citation>
    <scope>NUCLEOTIDE SEQUENCE [LARGE SCALE GENOMIC DNA]</scope>
    <source>
        <strain evidence="1 2">EAF2021</strain>
    </source>
</reference>
<dbReference type="Proteomes" id="UP001470230">
    <property type="component" value="Unassembled WGS sequence"/>
</dbReference>
<dbReference type="EMBL" id="JAPFFF010000037">
    <property type="protein sequence ID" value="KAK8842784.1"/>
    <property type="molecule type" value="Genomic_DNA"/>
</dbReference>
<evidence type="ECO:0000313" key="2">
    <source>
        <dbReference type="Proteomes" id="UP001470230"/>
    </source>
</evidence>